<proteinExistence type="predicted"/>
<organism evidence="1 2">
    <name type="scientific">Arctium lappa</name>
    <name type="common">Greater burdock</name>
    <name type="synonym">Lappa major</name>
    <dbReference type="NCBI Taxonomy" id="4217"/>
    <lineage>
        <taxon>Eukaryota</taxon>
        <taxon>Viridiplantae</taxon>
        <taxon>Streptophyta</taxon>
        <taxon>Embryophyta</taxon>
        <taxon>Tracheophyta</taxon>
        <taxon>Spermatophyta</taxon>
        <taxon>Magnoliopsida</taxon>
        <taxon>eudicotyledons</taxon>
        <taxon>Gunneridae</taxon>
        <taxon>Pentapetalae</taxon>
        <taxon>asterids</taxon>
        <taxon>campanulids</taxon>
        <taxon>Asterales</taxon>
        <taxon>Asteraceae</taxon>
        <taxon>Carduoideae</taxon>
        <taxon>Cardueae</taxon>
        <taxon>Arctiinae</taxon>
        <taxon>Arctium</taxon>
    </lineage>
</organism>
<evidence type="ECO:0000313" key="1">
    <source>
        <dbReference type="EMBL" id="KAI3697144.1"/>
    </source>
</evidence>
<protein>
    <submittedName>
        <fullName evidence="1">Uncharacterized protein</fullName>
    </submittedName>
</protein>
<keyword evidence="2" id="KW-1185">Reference proteome</keyword>
<gene>
    <name evidence="1" type="ORF">L6452_29934</name>
</gene>
<dbReference type="EMBL" id="CM042056">
    <property type="protein sequence ID" value="KAI3697144.1"/>
    <property type="molecule type" value="Genomic_DNA"/>
</dbReference>
<dbReference type="Proteomes" id="UP001055879">
    <property type="component" value="Linkage Group LG10"/>
</dbReference>
<comment type="caution">
    <text evidence="1">The sequence shown here is derived from an EMBL/GenBank/DDBJ whole genome shotgun (WGS) entry which is preliminary data.</text>
</comment>
<sequence>MMGVLYKSGKDTLVIDEGVSLSTEQLLVRGHGWHGNGVPVRDHGCHCNGVPVRGHGMGAIAMVVLLEPMGAMAAIGGRRVGALQQASKS</sequence>
<reference evidence="1 2" key="2">
    <citation type="journal article" date="2022" name="Mol. Ecol. Resour.">
        <title>The genomes of chicory, endive, great burdock and yacon provide insights into Asteraceae paleo-polyploidization history and plant inulin production.</title>
        <authorList>
            <person name="Fan W."/>
            <person name="Wang S."/>
            <person name="Wang H."/>
            <person name="Wang A."/>
            <person name="Jiang F."/>
            <person name="Liu H."/>
            <person name="Zhao H."/>
            <person name="Xu D."/>
            <person name="Zhang Y."/>
        </authorList>
    </citation>
    <scope>NUCLEOTIDE SEQUENCE [LARGE SCALE GENOMIC DNA]</scope>
    <source>
        <strain evidence="2">cv. Niubang</strain>
    </source>
</reference>
<name>A0ACB8ZHG7_ARCLA</name>
<evidence type="ECO:0000313" key="2">
    <source>
        <dbReference type="Proteomes" id="UP001055879"/>
    </source>
</evidence>
<accession>A0ACB8ZHG7</accession>
<reference evidence="2" key="1">
    <citation type="journal article" date="2022" name="Mol. Ecol. Resour.">
        <title>The genomes of chicory, endive, great burdock and yacon provide insights into Asteraceae palaeo-polyploidization history and plant inulin production.</title>
        <authorList>
            <person name="Fan W."/>
            <person name="Wang S."/>
            <person name="Wang H."/>
            <person name="Wang A."/>
            <person name="Jiang F."/>
            <person name="Liu H."/>
            <person name="Zhao H."/>
            <person name="Xu D."/>
            <person name="Zhang Y."/>
        </authorList>
    </citation>
    <scope>NUCLEOTIDE SEQUENCE [LARGE SCALE GENOMIC DNA]</scope>
    <source>
        <strain evidence="2">cv. Niubang</strain>
    </source>
</reference>